<dbReference type="SUPFAM" id="SSF53756">
    <property type="entry name" value="UDP-Glycosyltransferase/glycogen phosphorylase"/>
    <property type="match status" value="1"/>
</dbReference>
<dbReference type="Pfam" id="PF00534">
    <property type="entry name" value="Glycos_transf_1"/>
    <property type="match status" value="1"/>
</dbReference>
<dbReference type="Proteomes" id="UP000278475">
    <property type="component" value="Unassembled WGS sequence"/>
</dbReference>
<dbReference type="PANTHER" id="PTHR46401:SF2">
    <property type="entry name" value="GLYCOSYLTRANSFERASE WBBK-RELATED"/>
    <property type="match status" value="1"/>
</dbReference>
<organism evidence="5 6">
    <name type="scientific">Thermoproteota archaeon</name>
    <dbReference type="NCBI Taxonomy" id="2056631"/>
    <lineage>
        <taxon>Archaea</taxon>
        <taxon>Thermoproteota</taxon>
    </lineage>
</organism>
<dbReference type="InterPro" id="IPR028098">
    <property type="entry name" value="Glyco_trans_4-like_N"/>
</dbReference>
<evidence type="ECO:0000259" key="2">
    <source>
        <dbReference type="Pfam" id="PF00534"/>
    </source>
</evidence>
<evidence type="ECO:0000313" key="6">
    <source>
        <dbReference type="Proteomes" id="UP000272051"/>
    </source>
</evidence>
<name>A0A497F3B7_9CREN</name>
<dbReference type="CDD" id="cd03809">
    <property type="entry name" value="GT4_MtfB-like"/>
    <property type="match status" value="1"/>
</dbReference>
<dbReference type="Proteomes" id="UP000272051">
    <property type="component" value="Unassembled WGS sequence"/>
</dbReference>
<dbReference type="GO" id="GO:0016757">
    <property type="term" value="F:glycosyltransferase activity"/>
    <property type="evidence" value="ECO:0007669"/>
    <property type="project" value="InterPro"/>
</dbReference>
<feature type="domain" description="Glycosyl transferase family 1" evidence="2">
    <location>
        <begin position="174"/>
        <end position="337"/>
    </location>
</feature>
<dbReference type="PANTHER" id="PTHR46401">
    <property type="entry name" value="GLYCOSYLTRANSFERASE WBBK-RELATED"/>
    <property type="match status" value="1"/>
</dbReference>
<keyword evidence="1 5" id="KW-0808">Transferase</keyword>
<evidence type="ECO:0000313" key="4">
    <source>
        <dbReference type="EMBL" id="RLE50098.1"/>
    </source>
</evidence>
<sequence length="363" mass="41508">MEVFLVVTHGRGSIDLYSIRLAQHLKIPKLHTDVYQRISALFGKSLADPSLVKGIELLLSFSKKLNEIPGIPHFPNHHLGRFAYFLNKPFIVTVHDIMRYLDILWNGTLISKPSSQDKLWLTMDFKAIKKAAKVIVPSNHTKKDLVKYLKVPEEKIEVIPHGVDDFKPRLGRRPCKEPYILYVGTEHPRKNLKTAFKAFKLLKEESPRFKDLKFVKVGRAGGKERCFREETLRIINSLGIAKDVIFISWVSKEELESYYTQAELFIFPSIYEGFGWPPLEAMQCNCPVIASNTTSIPEVLGDATILLSPLNVKAWKDAMEEVLTDESLRKELVEKGASHAKKFSWKKAAERTLKVYQEILESS</sequence>
<dbReference type="FunFam" id="3.40.50.2000:FF:000119">
    <property type="entry name" value="Glycosyl transferase group 1"/>
    <property type="match status" value="1"/>
</dbReference>
<evidence type="ECO:0000256" key="1">
    <source>
        <dbReference type="ARBA" id="ARBA00022679"/>
    </source>
</evidence>
<dbReference type="EMBL" id="QMQX01000012">
    <property type="protein sequence ID" value="RLE53380.1"/>
    <property type="molecule type" value="Genomic_DNA"/>
</dbReference>
<accession>A0A497F3B7</accession>
<reference evidence="6 7" key="1">
    <citation type="submission" date="2018-06" db="EMBL/GenBank/DDBJ databases">
        <title>Extensive metabolic versatility and redundancy in microbially diverse, dynamic hydrothermal sediments.</title>
        <authorList>
            <person name="Dombrowski N."/>
            <person name="Teske A."/>
            <person name="Baker B.J."/>
        </authorList>
    </citation>
    <scope>NUCLEOTIDE SEQUENCE [LARGE SCALE GENOMIC DNA]</scope>
    <source>
        <strain evidence="5">B34_G17</strain>
        <strain evidence="4">B66_G16</strain>
    </source>
</reference>
<feature type="domain" description="Glycosyltransferase subfamily 4-like N-terminal" evidence="3">
    <location>
        <begin position="76"/>
        <end position="164"/>
    </location>
</feature>
<proteinExistence type="predicted"/>
<dbReference type="AlphaFoldDB" id="A0A497F3B7"/>
<evidence type="ECO:0000259" key="3">
    <source>
        <dbReference type="Pfam" id="PF13439"/>
    </source>
</evidence>
<dbReference type="Pfam" id="PF13439">
    <property type="entry name" value="Glyco_transf_4"/>
    <property type="match status" value="1"/>
</dbReference>
<protein>
    <submittedName>
        <fullName evidence="5">Glycosyltransferase family 1 protein</fullName>
    </submittedName>
</protein>
<dbReference type="EMBL" id="QMQV01000013">
    <property type="protein sequence ID" value="RLE50098.1"/>
    <property type="molecule type" value="Genomic_DNA"/>
</dbReference>
<dbReference type="InterPro" id="IPR001296">
    <property type="entry name" value="Glyco_trans_1"/>
</dbReference>
<gene>
    <name evidence="4" type="ORF">DRJ31_02520</name>
    <name evidence="5" type="ORF">DRJ33_01145</name>
</gene>
<comment type="caution">
    <text evidence="5">The sequence shown here is derived from an EMBL/GenBank/DDBJ whole genome shotgun (WGS) entry which is preliminary data.</text>
</comment>
<dbReference type="Gene3D" id="3.40.50.2000">
    <property type="entry name" value="Glycogen Phosphorylase B"/>
    <property type="match status" value="2"/>
</dbReference>
<evidence type="ECO:0000313" key="5">
    <source>
        <dbReference type="EMBL" id="RLE53380.1"/>
    </source>
</evidence>
<evidence type="ECO:0000313" key="7">
    <source>
        <dbReference type="Proteomes" id="UP000278475"/>
    </source>
</evidence>